<protein>
    <submittedName>
        <fullName evidence="1">CRISPR associated protein</fullName>
    </submittedName>
</protein>
<dbReference type="Gene3D" id="3.30.70.1210">
    <property type="entry name" value="Crispr-associated protein, domain 2"/>
    <property type="match status" value="1"/>
</dbReference>
<proteinExistence type="predicted"/>
<dbReference type="Pfam" id="PF08798">
    <property type="entry name" value="CRISPR_assoc"/>
    <property type="match status" value="1"/>
</dbReference>
<keyword evidence="2" id="KW-1185">Reference proteome</keyword>
<dbReference type="HOGENOM" id="CLU_1049213_0_0_0"/>
<dbReference type="SUPFAM" id="SSF117987">
    <property type="entry name" value="CRISPR-associated protein"/>
    <property type="match status" value="1"/>
</dbReference>
<dbReference type="eggNOG" id="ENOG502ZCI5">
    <property type="taxonomic scope" value="Bacteria"/>
</dbReference>
<evidence type="ECO:0000313" key="2">
    <source>
        <dbReference type="Proteomes" id="UP000003806"/>
    </source>
</evidence>
<sequence length="262" mass="29253">MTTYMVRSTVSLPHLFRWAKNVRIQTGDMGYTIHAATRALWGEIAPQPFVWQEEKGQILGYAASDGETLREVRNSCSREDAELLRKAFCLPEFCTKKMPEVFPAGQKFNFQVLCCPIRRQTSPTSGEKCQSDAWLGAVYNLYRGKGGAEGTGCPTVISFYRQHPDECPSPETVYKEWLTEQFARSGGARVLFSNIKGSRTIRVARRPGSGAPVLQAKRSTPEVLFRGCLQVENQDAFSQILARGVGRHRAFGFGMLLLSTIC</sequence>
<dbReference type="SMART" id="SM01101">
    <property type="entry name" value="CRISPR_assoc"/>
    <property type="match status" value="1"/>
</dbReference>
<dbReference type="InterPro" id="IPR010179">
    <property type="entry name" value="CRISPR-assoc_prot_Cse3"/>
</dbReference>
<dbReference type="AlphaFoldDB" id="H0UMB5"/>
<evidence type="ECO:0000313" key="1">
    <source>
        <dbReference type="EMBL" id="EHM12588.1"/>
    </source>
</evidence>
<reference evidence="1 2" key="1">
    <citation type="submission" date="2011-11" db="EMBL/GenBank/DDBJ databases">
        <title>The Noncontiguous Finished genome of Jonquetella anthropi DSM 22815.</title>
        <authorList>
            <consortium name="US DOE Joint Genome Institute (JGI-PGF)"/>
            <person name="Lucas S."/>
            <person name="Copeland A."/>
            <person name="Lapidus A."/>
            <person name="Glavina del Rio T."/>
            <person name="Dalin E."/>
            <person name="Tice H."/>
            <person name="Bruce D."/>
            <person name="Goodwin L."/>
            <person name="Pitluck S."/>
            <person name="Peters L."/>
            <person name="Mikhailova N."/>
            <person name="Held B."/>
            <person name="Kyrpides N."/>
            <person name="Mavromatis K."/>
            <person name="Ivanova N."/>
            <person name="Markowitz V."/>
            <person name="Cheng J.-F."/>
            <person name="Hugenholtz P."/>
            <person name="Woyke T."/>
            <person name="Wu D."/>
            <person name="Gronow S."/>
            <person name="Wellnitz S."/>
            <person name="Brambilla E."/>
            <person name="Klenk H.-P."/>
            <person name="Eisen J.A."/>
        </authorList>
    </citation>
    <scope>NUCLEOTIDE SEQUENCE [LARGE SCALE GENOMIC DNA]</scope>
    <source>
        <strain evidence="1 2">DSM 22815</strain>
    </source>
</reference>
<dbReference type="RefSeq" id="WP_008522378.1">
    <property type="nucleotide sequence ID" value="NZ_CM001376.1"/>
</dbReference>
<dbReference type="EMBL" id="CM001376">
    <property type="protein sequence ID" value="EHM12588.1"/>
    <property type="molecule type" value="Genomic_DNA"/>
</dbReference>
<accession>H0UMB5</accession>
<dbReference type="OrthoDB" id="9795689at2"/>
<organism evidence="1 2">
    <name type="scientific">Jonquetella anthropi DSM 22815</name>
    <dbReference type="NCBI Taxonomy" id="885272"/>
    <lineage>
        <taxon>Bacteria</taxon>
        <taxon>Thermotogati</taxon>
        <taxon>Synergistota</taxon>
        <taxon>Synergistia</taxon>
        <taxon>Synergistales</taxon>
        <taxon>Dethiosulfovibrionaceae</taxon>
        <taxon>Jonquetella</taxon>
    </lineage>
</organism>
<dbReference type="STRING" id="885272.JonanDRAFT_0161"/>
<name>H0UMB5_9BACT</name>
<dbReference type="Proteomes" id="UP000003806">
    <property type="component" value="Chromosome"/>
</dbReference>
<gene>
    <name evidence="1" type="ORF">JonanDRAFT_0161</name>
</gene>